<dbReference type="PANTHER" id="PTHR45453:SF2">
    <property type="entry name" value="HISTIDINE KINASE"/>
    <property type="match status" value="1"/>
</dbReference>
<proteinExistence type="predicted"/>
<dbReference type="EMBL" id="RAYQ01000005">
    <property type="protein sequence ID" value="RKI92414.1"/>
    <property type="molecule type" value="Genomic_DNA"/>
</dbReference>
<dbReference type="PROSITE" id="PS50109">
    <property type="entry name" value="HIS_KIN"/>
    <property type="match status" value="1"/>
</dbReference>
<evidence type="ECO:0000256" key="4">
    <source>
        <dbReference type="ARBA" id="ARBA00022475"/>
    </source>
</evidence>
<evidence type="ECO:0000256" key="2">
    <source>
        <dbReference type="ARBA" id="ARBA00004651"/>
    </source>
</evidence>
<evidence type="ECO:0000256" key="9">
    <source>
        <dbReference type="ARBA" id="ARBA00023012"/>
    </source>
</evidence>
<feature type="transmembrane region" description="Helical" evidence="11">
    <location>
        <begin position="36"/>
        <end position="57"/>
    </location>
</feature>
<keyword evidence="4" id="KW-1003">Cell membrane</keyword>
<evidence type="ECO:0000256" key="11">
    <source>
        <dbReference type="SAM" id="Phobius"/>
    </source>
</evidence>
<evidence type="ECO:0000256" key="7">
    <source>
        <dbReference type="ARBA" id="ARBA00022777"/>
    </source>
</evidence>
<dbReference type="SMART" id="SM00387">
    <property type="entry name" value="HATPase_c"/>
    <property type="match status" value="1"/>
</dbReference>
<dbReference type="Pfam" id="PF02518">
    <property type="entry name" value="HATPase_c"/>
    <property type="match status" value="1"/>
</dbReference>
<feature type="transmembrane region" description="Helical" evidence="11">
    <location>
        <begin position="12"/>
        <end position="30"/>
    </location>
</feature>
<dbReference type="SUPFAM" id="SSF55874">
    <property type="entry name" value="ATPase domain of HSP90 chaperone/DNA topoisomerase II/histidine kinase"/>
    <property type="match status" value="1"/>
</dbReference>
<keyword evidence="5" id="KW-0808">Transferase</keyword>
<dbReference type="GO" id="GO:0004721">
    <property type="term" value="F:phosphoprotein phosphatase activity"/>
    <property type="evidence" value="ECO:0007669"/>
    <property type="project" value="TreeGrafter"/>
</dbReference>
<dbReference type="EC" id="2.7.13.3" evidence="3"/>
<evidence type="ECO:0000256" key="10">
    <source>
        <dbReference type="ARBA" id="ARBA00023136"/>
    </source>
</evidence>
<evidence type="ECO:0000256" key="8">
    <source>
        <dbReference type="ARBA" id="ARBA00022989"/>
    </source>
</evidence>
<dbReference type="Gene3D" id="3.30.565.10">
    <property type="entry name" value="Histidine kinase-like ATPase, C-terminal domain"/>
    <property type="match status" value="1"/>
</dbReference>
<evidence type="ECO:0000259" key="12">
    <source>
        <dbReference type="PROSITE" id="PS50109"/>
    </source>
</evidence>
<keyword evidence="14" id="KW-1185">Reference proteome</keyword>
<keyword evidence="10 11" id="KW-0472">Membrane</keyword>
<evidence type="ECO:0000256" key="5">
    <source>
        <dbReference type="ARBA" id="ARBA00022679"/>
    </source>
</evidence>
<name>A0A3A9AN12_9FIRM</name>
<reference evidence="13 14" key="1">
    <citation type="submission" date="2018-09" db="EMBL/GenBank/DDBJ databases">
        <title>Murine metabolic-syndrome-specific gut microbial biobank.</title>
        <authorList>
            <person name="Liu C."/>
        </authorList>
    </citation>
    <scope>NUCLEOTIDE SEQUENCE [LARGE SCALE GENOMIC DNA]</scope>
    <source>
        <strain evidence="13 14">0.1xD8-82</strain>
    </source>
</reference>
<keyword evidence="9" id="KW-0902">Two-component regulatory system</keyword>
<evidence type="ECO:0000313" key="13">
    <source>
        <dbReference type="EMBL" id="RKI92414.1"/>
    </source>
</evidence>
<dbReference type="AlphaFoldDB" id="A0A3A9AN12"/>
<dbReference type="OrthoDB" id="9780487at2"/>
<dbReference type="InterPro" id="IPR005467">
    <property type="entry name" value="His_kinase_dom"/>
</dbReference>
<dbReference type="InterPro" id="IPR036890">
    <property type="entry name" value="HATPase_C_sf"/>
</dbReference>
<dbReference type="Proteomes" id="UP000280696">
    <property type="component" value="Unassembled WGS sequence"/>
</dbReference>
<dbReference type="GO" id="GO:0000155">
    <property type="term" value="F:phosphorelay sensor kinase activity"/>
    <property type="evidence" value="ECO:0007669"/>
    <property type="project" value="TreeGrafter"/>
</dbReference>
<keyword evidence="7 13" id="KW-0418">Kinase</keyword>
<feature type="domain" description="Histidine kinase" evidence="12">
    <location>
        <begin position="119"/>
        <end position="323"/>
    </location>
</feature>
<dbReference type="InterPro" id="IPR003594">
    <property type="entry name" value="HATPase_dom"/>
</dbReference>
<dbReference type="RefSeq" id="WP_120468172.1">
    <property type="nucleotide sequence ID" value="NZ_CATAJS010000004.1"/>
</dbReference>
<comment type="subcellular location">
    <subcellularLocation>
        <location evidence="2">Cell membrane</location>
        <topology evidence="2">Multi-pass membrane protein</topology>
    </subcellularLocation>
</comment>
<comment type="caution">
    <text evidence="13">The sequence shown here is derived from an EMBL/GenBank/DDBJ whole genome shotgun (WGS) entry which is preliminary data.</text>
</comment>
<evidence type="ECO:0000313" key="14">
    <source>
        <dbReference type="Proteomes" id="UP000280696"/>
    </source>
</evidence>
<sequence length="323" mass="38398">MSYMRRCWKYYLFCLTVLAFANLYFLFLIQDRQIAYLVYFDILLVVFFLLFAGSDFYNYRKKRLWKKQLLGLESVICDILPVSEGFENRDIAEHDIRILKEKIQEQFQEDCELQDYVAKWCHEFKIPLSTCLLIDEKMEDGKLKRDMREPLERMNRQINTMMAGCRLQSPLFDLQIKKISLPECVKASVRNNQFFLIRKKFALDVQVEELSVYTDPAWLVYILDQLINNALKYSGREPGLRIWSERQEKKVMLFVEDNGEGIRDNDLNRVFEKGFTGDNHHNGKYKSTGMGLYMTAKIAQKLEHEIKVESEYGVYTRFTIEFS</sequence>
<keyword evidence="6 11" id="KW-0812">Transmembrane</keyword>
<evidence type="ECO:0000256" key="6">
    <source>
        <dbReference type="ARBA" id="ARBA00022692"/>
    </source>
</evidence>
<gene>
    <name evidence="13" type="ORF">D7V94_07000</name>
</gene>
<dbReference type="PRINTS" id="PR00344">
    <property type="entry name" value="BCTRLSENSOR"/>
</dbReference>
<evidence type="ECO:0000256" key="3">
    <source>
        <dbReference type="ARBA" id="ARBA00012438"/>
    </source>
</evidence>
<comment type="catalytic activity">
    <reaction evidence="1">
        <text>ATP + protein L-histidine = ADP + protein N-phospho-L-histidine.</text>
        <dbReference type="EC" id="2.7.13.3"/>
    </reaction>
</comment>
<dbReference type="GO" id="GO:0005886">
    <property type="term" value="C:plasma membrane"/>
    <property type="evidence" value="ECO:0007669"/>
    <property type="project" value="UniProtKB-SubCell"/>
</dbReference>
<dbReference type="GO" id="GO:0016036">
    <property type="term" value="P:cellular response to phosphate starvation"/>
    <property type="evidence" value="ECO:0007669"/>
    <property type="project" value="TreeGrafter"/>
</dbReference>
<dbReference type="InterPro" id="IPR050351">
    <property type="entry name" value="BphY/WalK/GraS-like"/>
</dbReference>
<dbReference type="PANTHER" id="PTHR45453">
    <property type="entry name" value="PHOSPHATE REGULON SENSOR PROTEIN PHOR"/>
    <property type="match status" value="1"/>
</dbReference>
<keyword evidence="8 11" id="KW-1133">Transmembrane helix</keyword>
<evidence type="ECO:0000256" key="1">
    <source>
        <dbReference type="ARBA" id="ARBA00000085"/>
    </source>
</evidence>
<organism evidence="13 14">
    <name type="scientific">Parablautia intestinalis</name>
    <dbReference type="NCBI Taxonomy" id="2320100"/>
    <lineage>
        <taxon>Bacteria</taxon>
        <taxon>Bacillati</taxon>
        <taxon>Bacillota</taxon>
        <taxon>Clostridia</taxon>
        <taxon>Lachnospirales</taxon>
        <taxon>Lachnospiraceae</taxon>
        <taxon>Parablautia</taxon>
    </lineage>
</organism>
<accession>A0A3A9AN12</accession>
<protein>
    <recommendedName>
        <fullName evidence="3">histidine kinase</fullName>
        <ecNumber evidence="3">2.7.13.3</ecNumber>
    </recommendedName>
</protein>
<dbReference type="InterPro" id="IPR004358">
    <property type="entry name" value="Sig_transdc_His_kin-like_C"/>
</dbReference>